<accession>A0A848M8V9</accession>
<feature type="transmembrane region" description="Helical" evidence="1">
    <location>
        <begin position="68"/>
        <end position="90"/>
    </location>
</feature>
<name>A0A848M8V9_PAELE</name>
<sequence>MGVRLIQIAAVYFIIGVGLGMFMSMSHDFALSSVHAHVNLLGWASLGLAGVVYHLFPQAGGSTAGKIHFWLHNLGLPVMMIGLILLNSGVEGMEPVIAIGGTAVTIGIISFVYNVFAHVKSS</sequence>
<feature type="transmembrane region" description="Helical" evidence="1">
    <location>
        <begin position="36"/>
        <end position="56"/>
    </location>
</feature>
<dbReference type="AlphaFoldDB" id="A0A848M8V9"/>
<comment type="caution">
    <text evidence="2">The sequence shown here is derived from an EMBL/GenBank/DDBJ whole genome shotgun (WGS) entry which is preliminary data.</text>
</comment>
<dbReference type="RefSeq" id="WP_169505109.1">
    <property type="nucleotide sequence ID" value="NZ_JABBPN010000009.1"/>
</dbReference>
<dbReference type="InterPro" id="IPR036927">
    <property type="entry name" value="Cyt_c_oxase-like_su1_sf"/>
</dbReference>
<reference evidence="2 3" key="1">
    <citation type="submission" date="2020-04" db="EMBL/GenBank/DDBJ databases">
        <title>Paenibacillus algicola sp. nov., a novel marine bacterium producing alginate lyase.</title>
        <authorList>
            <person name="Huang H."/>
        </authorList>
    </citation>
    <scope>NUCLEOTIDE SEQUENCE [LARGE SCALE GENOMIC DNA]</scope>
    <source>
        <strain evidence="2 3">L7-75</strain>
    </source>
</reference>
<dbReference type="Gene3D" id="1.20.210.10">
    <property type="entry name" value="Cytochrome c oxidase-like, subunit I domain"/>
    <property type="match status" value="1"/>
</dbReference>
<keyword evidence="1" id="KW-1133">Transmembrane helix</keyword>
<keyword evidence="1" id="KW-0472">Membrane</keyword>
<evidence type="ECO:0000313" key="3">
    <source>
        <dbReference type="Proteomes" id="UP000565468"/>
    </source>
</evidence>
<gene>
    <name evidence="2" type="ORF">HII30_11130</name>
</gene>
<dbReference type="Proteomes" id="UP000565468">
    <property type="component" value="Unassembled WGS sequence"/>
</dbReference>
<dbReference type="EMBL" id="JABBPN010000009">
    <property type="protein sequence ID" value="NMO96323.1"/>
    <property type="molecule type" value="Genomic_DNA"/>
</dbReference>
<feature type="transmembrane region" description="Helical" evidence="1">
    <location>
        <begin position="5"/>
        <end position="24"/>
    </location>
</feature>
<keyword evidence="3" id="KW-1185">Reference proteome</keyword>
<dbReference type="SUPFAM" id="SSF81442">
    <property type="entry name" value="Cytochrome c oxidase subunit I-like"/>
    <property type="match status" value="1"/>
</dbReference>
<feature type="transmembrane region" description="Helical" evidence="1">
    <location>
        <begin position="96"/>
        <end position="116"/>
    </location>
</feature>
<organism evidence="2 3">
    <name type="scientific">Paenibacillus lemnae</name>
    <dbReference type="NCBI Taxonomy" id="1330551"/>
    <lineage>
        <taxon>Bacteria</taxon>
        <taxon>Bacillati</taxon>
        <taxon>Bacillota</taxon>
        <taxon>Bacilli</taxon>
        <taxon>Bacillales</taxon>
        <taxon>Paenibacillaceae</taxon>
        <taxon>Paenibacillus</taxon>
    </lineage>
</organism>
<evidence type="ECO:0000256" key="1">
    <source>
        <dbReference type="SAM" id="Phobius"/>
    </source>
</evidence>
<proteinExistence type="predicted"/>
<keyword evidence="1" id="KW-0812">Transmembrane</keyword>
<protein>
    <submittedName>
        <fullName evidence="2">Cbb3-type cytochrome c oxidase subunit I</fullName>
    </submittedName>
</protein>
<evidence type="ECO:0000313" key="2">
    <source>
        <dbReference type="EMBL" id="NMO96323.1"/>
    </source>
</evidence>